<sequence>MSIRTYTKNDLATIFDIYSRSKLDELKFEDREFTLLPLEEDDVRLSGLMESEIYVHQEQGKILGFGAICGNEIRALFVPPEHRGKGVGKKLLEFLLLNIQGQPCLYVASTNKPAKSLYQRYGFSVTDTFETTYNQVPVIAQKMTRTALTQNNRSVN</sequence>
<dbReference type="Proteomes" id="UP001164472">
    <property type="component" value="Chromosome"/>
</dbReference>
<evidence type="ECO:0000256" key="2">
    <source>
        <dbReference type="ARBA" id="ARBA00023315"/>
    </source>
</evidence>
<evidence type="ECO:0000313" key="5">
    <source>
        <dbReference type="Proteomes" id="UP001164472"/>
    </source>
</evidence>
<dbReference type="Gene3D" id="3.40.630.30">
    <property type="match status" value="1"/>
</dbReference>
<feature type="domain" description="N-acetyltransferase" evidence="3">
    <location>
        <begin position="1"/>
        <end position="145"/>
    </location>
</feature>
<protein>
    <submittedName>
        <fullName evidence="4">GNAT family N-acetyltransferase</fullName>
    </submittedName>
</protein>
<accession>A0A9E8KPT3</accession>
<dbReference type="GO" id="GO:0016747">
    <property type="term" value="F:acyltransferase activity, transferring groups other than amino-acyl groups"/>
    <property type="evidence" value="ECO:0007669"/>
    <property type="project" value="InterPro"/>
</dbReference>
<dbReference type="PROSITE" id="PS51186">
    <property type="entry name" value="GNAT"/>
    <property type="match status" value="1"/>
</dbReference>
<gene>
    <name evidence="4" type="ORF">NNL22_16025</name>
</gene>
<evidence type="ECO:0000259" key="3">
    <source>
        <dbReference type="PROSITE" id="PS51186"/>
    </source>
</evidence>
<name>A0A9E8KPT3_9ALTE</name>
<keyword evidence="2" id="KW-0012">Acyltransferase</keyword>
<dbReference type="PANTHER" id="PTHR43800">
    <property type="entry name" value="PEPTIDYL-LYSINE N-ACETYLTRANSFERASE YJAB"/>
    <property type="match status" value="1"/>
</dbReference>
<dbReference type="InterPro" id="IPR016181">
    <property type="entry name" value="Acyl_CoA_acyltransferase"/>
</dbReference>
<dbReference type="InterPro" id="IPR000182">
    <property type="entry name" value="GNAT_dom"/>
</dbReference>
<reference evidence="4" key="1">
    <citation type="submission" date="2022-07" db="EMBL/GenBank/DDBJ databases">
        <title>Alkalimarinus sp. nov., isolated from gut of a Alitta virens.</title>
        <authorList>
            <person name="Yang A.I."/>
            <person name="Shin N.-R."/>
        </authorList>
    </citation>
    <scope>NUCLEOTIDE SEQUENCE</scope>
    <source>
        <strain evidence="4">FA028</strain>
    </source>
</reference>
<evidence type="ECO:0000256" key="1">
    <source>
        <dbReference type="ARBA" id="ARBA00022679"/>
    </source>
</evidence>
<dbReference type="EMBL" id="CP101527">
    <property type="protein sequence ID" value="UZW74510.1"/>
    <property type="molecule type" value="Genomic_DNA"/>
</dbReference>
<dbReference type="SUPFAM" id="SSF55729">
    <property type="entry name" value="Acyl-CoA N-acyltransferases (Nat)"/>
    <property type="match status" value="1"/>
</dbReference>
<organism evidence="4 5">
    <name type="scientific">Alkalimarinus sediminis</name>
    <dbReference type="NCBI Taxonomy" id="1632866"/>
    <lineage>
        <taxon>Bacteria</taxon>
        <taxon>Pseudomonadati</taxon>
        <taxon>Pseudomonadota</taxon>
        <taxon>Gammaproteobacteria</taxon>
        <taxon>Alteromonadales</taxon>
        <taxon>Alteromonadaceae</taxon>
        <taxon>Alkalimarinus</taxon>
    </lineage>
</organism>
<dbReference type="AlphaFoldDB" id="A0A9E8KPT3"/>
<dbReference type="PANTHER" id="PTHR43800:SF1">
    <property type="entry name" value="PEPTIDYL-LYSINE N-ACETYLTRANSFERASE YJAB"/>
    <property type="match status" value="1"/>
</dbReference>
<dbReference type="CDD" id="cd04301">
    <property type="entry name" value="NAT_SF"/>
    <property type="match status" value="1"/>
</dbReference>
<keyword evidence="1" id="KW-0808">Transferase</keyword>
<evidence type="ECO:0000313" key="4">
    <source>
        <dbReference type="EMBL" id="UZW74510.1"/>
    </source>
</evidence>
<proteinExistence type="predicted"/>
<dbReference type="RefSeq" id="WP_251812546.1">
    <property type="nucleotide sequence ID" value="NZ_CP101527.1"/>
</dbReference>
<dbReference type="KEGG" id="asem:NNL22_16025"/>
<keyword evidence="5" id="KW-1185">Reference proteome</keyword>
<dbReference type="Pfam" id="PF13508">
    <property type="entry name" value="Acetyltransf_7"/>
    <property type="match status" value="1"/>
</dbReference>